<gene>
    <name evidence="1" type="ORF">EAI_05489</name>
</gene>
<dbReference type="Proteomes" id="UP000008237">
    <property type="component" value="Unassembled WGS sequence"/>
</dbReference>
<proteinExistence type="predicted"/>
<reference evidence="1 2" key="1">
    <citation type="journal article" date="2010" name="Science">
        <title>Genomic comparison of the ants Camponotus floridanus and Harpegnathos saltator.</title>
        <authorList>
            <person name="Bonasio R."/>
            <person name="Zhang G."/>
            <person name="Ye C."/>
            <person name="Mutti N.S."/>
            <person name="Fang X."/>
            <person name="Qin N."/>
            <person name="Donahue G."/>
            <person name="Yang P."/>
            <person name="Li Q."/>
            <person name="Li C."/>
            <person name="Zhang P."/>
            <person name="Huang Z."/>
            <person name="Berger S.L."/>
            <person name="Reinberg D."/>
            <person name="Wang J."/>
            <person name="Liebig J."/>
        </authorList>
    </citation>
    <scope>NUCLEOTIDE SEQUENCE [LARGE SCALE GENOMIC DNA]</scope>
    <source>
        <strain evidence="1 2">R22 G/1</strain>
    </source>
</reference>
<sequence length="83" mass="9424">MDGEVCNFRIDTGSGISLLSGKLVKTYRQHFQVSNYVLRYSTGEEVMVHYKVLVRVDVGRHKVQFPFLVAIISDDCILGVDFL</sequence>
<evidence type="ECO:0008006" key="3">
    <source>
        <dbReference type="Google" id="ProtNLM"/>
    </source>
</evidence>
<dbReference type="SUPFAM" id="SSF50630">
    <property type="entry name" value="Acid proteases"/>
    <property type="match status" value="1"/>
</dbReference>
<keyword evidence="2" id="KW-1185">Reference proteome</keyword>
<evidence type="ECO:0000313" key="2">
    <source>
        <dbReference type="Proteomes" id="UP000008237"/>
    </source>
</evidence>
<accession>E2BC14</accession>
<organism evidence="2">
    <name type="scientific">Harpegnathos saltator</name>
    <name type="common">Jerdon's jumping ant</name>
    <dbReference type="NCBI Taxonomy" id="610380"/>
    <lineage>
        <taxon>Eukaryota</taxon>
        <taxon>Metazoa</taxon>
        <taxon>Ecdysozoa</taxon>
        <taxon>Arthropoda</taxon>
        <taxon>Hexapoda</taxon>
        <taxon>Insecta</taxon>
        <taxon>Pterygota</taxon>
        <taxon>Neoptera</taxon>
        <taxon>Endopterygota</taxon>
        <taxon>Hymenoptera</taxon>
        <taxon>Apocrita</taxon>
        <taxon>Aculeata</taxon>
        <taxon>Formicoidea</taxon>
        <taxon>Formicidae</taxon>
        <taxon>Ponerinae</taxon>
        <taxon>Ponerini</taxon>
        <taxon>Harpegnathos</taxon>
    </lineage>
</organism>
<dbReference type="Gene3D" id="2.40.70.10">
    <property type="entry name" value="Acid Proteases"/>
    <property type="match status" value="1"/>
</dbReference>
<feature type="non-terminal residue" evidence="1">
    <location>
        <position position="83"/>
    </location>
</feature>
<dbReference type="InterPro" id="IPR021109">
    <property type="entry name" value="Peptidase_aspartic_dom_sf"/>
</dbReference>
<dbReference type="InParanoid" id="E2BC14"/>
<name>E2BC14_HARSA</name>
<protein>
    <recommendedName>
        <fullName evidence="3">Peptidase A2 domain-containing protein</fullName>
    </recommendedName>
</protein>
<dbReference type="EMBL" id="GL447244">
    <property type="protein sequence ID" value="EFN86768.1"/>
    <property type="molecule type" value="Genomic_DNA"/>
</dbReference>
<evidence type="ECO:0000313" key="1">
    <source>
        <dbReference type="EMBL" id="EFN86768.1"/>
    </source>
</evidence>
<dbReference type="AlphaFoldDB" id="E2BC14"/>
<dbReference type="Pfam" id="PF13650">
    <property type="entry name" value="Asp_protease_2"/>
    <property type="match status" value="1"/>
</dbReference>